<dbReference type="PROSITE" id="PS50850">
    <property type="entry name" value="MFS"/>
    <property type="match status" value="1"/>
</dbReference>
<dbReference type="FunFam" id="1.20.1250.20:FF:000152">
    <property type="entry name" value="Plastidic glucose transporter 4"/>
    <property type="match status" value="1"/>
</dbReference>
<feature type="transmembrane region" description="Helical" evidence="8">
    <location>
        <begin position="448"/>
        <end position="467"/>
    </location>
</feature>
<dbReference type="InterPro" id="IPR005829">
    <property type="entry name" value="Sugar_transporter_CS"/>
</dbReference>
<feature type="transmembrane region" description="Helical" evidence="8">
    <location>
        <begin position="300"/>
        <end position="322"/>
    </location>
</feature>
<dbReference type="NCBIfam" id="TIGR00879">
    <property type="entry name" value="SP"/>
    <property type="match status" value="1"/>
</dbReference>
<keyword evidence="3 7" id="KW-0813">Transport</keyword>
<dbReference type="Pfam" id="PF00083">
    <property type="entry name" value="Sugar_tr"/>
    <property type="match status" value="1"/>
</dbReference>
<evidence type="ECO:0000256" key="4">
    <source>
        <dbReference type="ARBA" id="ARBA00022692"/>
    </source>
</evidence>
<dbReference type="PROSITE" id="PS00217">
    <property type="entry name" value="SUGAR_TRANSPORT_2"/>
    <property type="match status" value="1"/>
</dbReference>
<protein>
    <recommendedName>
        <fullName evidence="9">Major facilitator superfamily (MFS) profile domain-containing protein</fullName>
    </recommendedName>
</protein>
<name>A0A7C9DRR7_OPUST</name>
<evidence type="ECO:0000256" key="6">
    <source>
        <dbReference type="ARBA" id="ARBA00023136"/>
    </source>
</evidence>
<dbReference type="PRINTS" id="PR00171">
    <property type="entry name" value="SUGRTRNSPORT"/>
</dbReference>
<feature type="transmembrane region" description="Helical" evidence="8">
    <location>
        <begin position="541"/>
        <end position="562"/>
    </location>
</feature>
<feature type="transmembrane region" description="Helical" evidence="8">
    <location>
        <begin position="479"/>
        <end position="503"/>
    </location>
</feature>
<dbReference type="InterPro" id="IPR050360">
    <property type="entry name" value="MFS_Sugar_Transporters"/>
</dbReference>
<dbReference type="GO" id="GO:0005351">
    <property type="term" value="F:carbohydrate:proton symporter activity"/>
    <property type="evidence" value="ECO:0007669"/>
    <property type="project" value="TreeGrafter"/>
</dbReference>
<feature type="transmembrane region" description="Helical" evidence="8">
    <location>
        <begin position="215"/>
        <end position="233"/>
    </location>
</feature>
<dbReference type="InterPro" id="IPR036259">
    <property type="entry name" value="MFS_trans_sf"/>
</dbReference>
<dbReference type="InterPro" id="IPR005828">
    <property type="entry name" value="MFS_sugar_transport-like"/>
</dbReference>
<dbReference type="SUPFAM" id="SSF103473">
    <property type="entry name" value="MFS general substrate transporter"/>
    <property type="match status" value="1"/>
</dbReference>
<feature type="transmembrane region" description="Helical" evidence="8">
    <location>
        <begin position="183"/>
        <end position="203"/>
    </location>
</feature>
<evidence type="ECO:0000256" key="8">
    <source>
        <dbReference type="SAM" id="Phobius"/>
    </source>
</evidence>
<keyword evidence="4 8" id="KW-0812">Transmembrane</keyword>
<reference evidence="10" key="2">
    <citation type="submission" date="2020-07" db="EMBL/GenBank/DDBJ databases">
        <authorList>
            <person name="Vera ALvarez R."/>
            <person name="Arias-Moreno D.M."/>
            <person name="Jimenez-Jacinto V."/>
            <person name="Jimenez-Bremont J.F."/>
            <person name="Swaminathan K."/>
            <person name="Moose S.P."/>
            <person name="Guerrero-Gonzalez M.L."/>
            <person name="Marino-Ramirez L."/>
            <person name="Landsman D."/>
            <person name="Rodriguez-Kessler M."/>
            <person name="Delgado-Sanchez P."/>
        </authorList>
    </citation>
    <scope>NUCLEOTIDE SEQUENCE</scope>
    <source>
        <tissue evidence="10">Cladode</tissue>
    </source>
</reference>
<feature type="domain" description="Major facilitator superfamily (MFS) profile" evidence="9">
    <location>
        <begin position="146"/>
        <end position="569"/>
    </location>
</feature>
<proteinExistence type="inferred from homology"/>
<dbReference type="GO" id="GO:0016020">
    <property type="term" value="C:membrane"/>
    <property type="evidence" value="ECO:0007669"/>
    <property type="project" value="UniProtKB-SubCell"/>
</dbReference>
<dbReference type="PANTHER" id="PTHR48022">
    <property type="entry name" value="PLASTIDIC GLUCOSE TRANSPORTER 4"/>
    <property type="match status" value="1"/>
</dbReference>
<sequence>MFLMPFLTFYLGHWIYCSFKMLGSSHVLKGNLGFQVQGRRGAGIGVDGGLRNSSSVLISNLKFVKKNNKGSCCKLNSGSIAMGAELARMGVDHVLTSSANFRSVKAQAASEFSGDIKDAAPLNSQGKSNAMPVKHQGKSSGSVLPYVGVACLGATLFGYHLGVVNGALEYLSGDLGIAGNTVLQGWVVSILLAGATLGSFTGGSLADKFGRKGTFQLDAIPLAIGAYLCATAQSVQTMMIGRLLCGIGIGISSALVPLYISEISPTEIRGALGSVNQLFICIGILLALVAGLPLAGNPSWWKTMFGIAAIPSVLLALGMTMCPESPRWLFQQGKVSEAEKSVAALYGKERVPEVMTSLKASIQGSSEPEAGWFDLFSSRYRKVVGVGAALFLFQQLAGINAVVYYSTAVFRGAGIESDVAASALVGAANVFGTLVASSLMDRKGRKSLLMTSFSGMAASMLLLSLTFTWSTLAPYSGTLAVLGTVLYVLSFSLGAGPVPALLLPEIFASRIRAKAVALSLGMHWASNFVIGLYFLSVVNKFGISTVYLGFALVCTLAVMYIAGSVVETKGRSLEEIERALSPALAV</sequence>
<organism evidence="10">
    <name type="scientific">Opuntia streptacantha</name>
    <name type="common">Prickly pear cactus</name>
    <name type="synonym">Opuntia cardona</name>
    <dbReference type="NCBI Taxonomy" id="393608"/>
    <lineage>
        <taxon>Eukaryota</taxon>
        <taxon>Viridiplantae</taxon>
        <taxon>Streptophyta</taxon>
        <taxon>Embryophyta</taxon>
        <taxon>Tracheophyta</taxon>
        <taxon>Spermatophyta</taxon>
        <taxon>Magnoliopsida</taxon>
        <taxon>eudicotyledons</taxon>
        <taxon>Gunneridae</taxon>
        <taxon>Pentapetalae</taxon>
        <taxon>Caryophyllales</taxon>
        <taxon>Cactineae</taxon>
        <taxon>Cactaceae</taxon>
        <taxon>Opuntioideae</taxon>
        <taxon>Opuntia</taxon>
    </lineage>
</organism>
<dbReference type="PANTHER" id="PTHR48022:SF2">
    <property type="entry name" value="PLASTIDIC GLUCOSE TRANSPORTER 4"/>
    <property type="match status" value="1"/>
</dbReference>
<evidence type="ECO:0000256" key="2">
    <source>
        <dbReference type="ARBA" id="ARBA00010992"/>
    </source>
</evidence>
<keyword evidence="6 8" id="KW-0472">Membrane</keyword>
<comment type="subcellular location">
    <subcellularLocation>
        <location evidence="1">Membrane</location>
        <topology evidence="1">Multi-pass membrane protein</topology>
    </subcellularLocation>
</comment>
<dbReference type="InterPro" id="IPR003663">
    <property type="entry name" value="Sugar/inositol_transpt"/>
</dbReference>
<dbReference type="EMBL" id="GISG01161074">
    <property type="protein sequence ID" value="MBA4649562.1"/>
    <property type="molecule type" value="Transcribed_RNA"/>
</dbReference>
<feature type="transmembrane region" description="Helical" evidence="8">
    <location>
        <begin position="143"/>
        <end position="163"/>
    </location>
</feature>
<dbReference type="AlphaFoldDB" id="A0A7C9DRR7"/>
<dbReference type="InterPro" id="IPR020846">
    <property type="entry name" value="MFS_dom"/>
</dbReference>
<evidence type="ECO:0000259" key="9">
    <source>
        <dbReference type="PROSITE" id="PS50850"/>
    </source>
</evidence>
<comment type="similarity">
    <text evidence="2 7">Belongs to the major facilitator superfamily. Sugar transporter (TC 2.A.1.1) family.</text>
</comment>
<evidence type="ECO:0000256" key="7">
    <source>
        <dbReference type="RuleBase" id="RU003346"/>
    </source>
</evidence>
<evidence type="ECO:0000256" key="3">
    <source>
        <dbReference type="ARBA" id="ARBA00022448"/>
    </source>
</evidence>
<accession>A0A7C9DRR7</accession>
<feature type="transmembrane region" description="Helical" evidence="8">
    <location>
        <begin position="239"/>
        <end position="260"/>
    </location>
</feature>
<evidence type="ECO:0000256" key="1">
    <source>
        <dbReference type="ARBA" id="ARBA00004141"/>
    </source>
</evidence>
<feature type="transmembrane region" description="Helical" evidence="8">
    <location>
        <begin position="419"/>
        <end position="436"/>
    </location>
</feature>
<feature type="transmembrane region" description="Helical" evidence="8">
    <location>
        <begin position="515"/>
        <end position="535"/>
    </location>
</feature>
<evidence type="ECO:0000313" key="10">
    <source>
        <dbReference type="EMBL" id="MBA4649562.1"/>
    </source>
</evidence>
<dbReference type="Gene3D" id="1.20.1250.20">
    <property type="entry name" value="MFS general substrate transporter like domains"/>
    <property type="match status" value="1"/>
</dbReference>
<evidence type="ECO:0000256" key="5">
    <source>
        <dbReference type="ARBA" id="ARBA00022989"/>
    </source>
</evidence>
<reference evidence="10" key="1">
    <citation type="journal article" date="2013" name="J. Plant Res.">
        <title>Effect of fungi and light on seed germination of three Opuntia species from semiarid lands of central Mexico.</title>
        <authorList>
            <person name="Delgado-Sanchez P."/>
            <person name="Jimenez-Bremont J.F."/>
            <person name="Guerrero-Gonzalez Mde L."/>
            <person name="Flores J."/>
        </authorList>
    </citation>
    <scope>NUCLEOTIDE SEQUENCE</scope>
    <source>
        <tissue evidence="10">Cladode</tissue>
    </source>
</reference>
<feature type="transmembrane region" description="Helical" evidence="8">
    <location>
        <begin position="272"/>
        <end position="294"/>
    </location>
</feature>
<dbReference type="CDD" id="cd17315">
    <property type="entry name" value="MFS_GLUT_like"/>
    <property type="match status" value="1"/>
</dbReference>
<keyword evidence="5 8" id="KW-1133">Transmembrane helix</keyword>
<feature type="transmembrane region" description="Helical" evidence="8">
    <location>
        <begin position="383"/>
        <end position="407"/>
    </location>
</feature>